<accession>A0A0C2T6Q7</accession>
<proteinExistence type="predicted"/>
<name>A0A0C2T6Q7_AMAMK</name>
<dbReference type="InParanoid" id="A0A0C2T6Q7"/>
<evidence type="ECO:0000313" key="2">
    <source>
        <dbReference type="Proteomes" id="UP000054549"/>
    </source>
</evidence>
<dbReference type="HOGENOM" id="CLU_2637544_0_0_1"/>
<protein>
    <submittedName>
        <fullName evidence="1">Uncharacterized protein</fullName>
    </submittedName>
</protein>
<dbReference type="Proteomes" id="UP000054549">
    <property type="component" value="Unassembled WGS sequence"/>
</dbReference>
<sequence length="77" mass="9053">MPKRKTTGEQRSELLWPAPFFRIRTPEAELVPRRGALLSGRYQRERLLGTAECLELTQTLRIWSQTCAAYRKVFLMQ</sequence>
<organism evidence="1 2">
    <name type="scientific">Amanita muscaria (strain Koide BX008)</name>
    <dbReference type="NCBI Taxonomy" id="946122"/>
    <lineage>
        <taxon>Eukaryota</taxon>
        <taxon>Fungi</taxon>
        <taxon>Dikarya</taxon>
        <taxon>Basidiomycota</taxon>
        <taxon>Agaricomycotina</taxon>
        <taxon>Agaricomycetes</taxon>
        <taxon>Agaricomycetidae</taxon>
        <taxon>Agaricales</taxon>
        <taxon>Pluteineae</taxon>
        <taxon>Amanitaceae</taxon>
        <taxon>Amanita</taxon>
    </lineage>
</organism>
<evidence type="ECO:0000313" key="1">
    <source>
        <dbReference type="EMBL" id="KIL71655.1"/>
    </source>
</evidence>
<dbReference type="EMBL" id="KN818222">
    <property type="protein sequence ID" value="KIL71655.1"/>
    <property type="molecule type" value="Genomic_DNA"/>
</dbReference>
<dbReference type="AlphaFoldDB" id="A0A0C2T6Q7"/>
<reference evidence="1 2" key="1">
    <citation type="submission" date="2014-04" db="EMBL/GenBank/DDBJ databases">
        <title>Evolutionary Origins and Diversification of the Mycorrhizal Mutualists.</title>
        <authorList>
            <consortium name="DOE Joint Genome Institute"/>
            <consortium name="Mycorrhizal Genomics Consortium"/>
            <person name="Kohler A."/>
            <person name="Kuo A."/>
            <person name="Nagy L.G."/>
            <person name="Floudas D."/>
            <person name="Copeland A."/>
            <person name="Barry K.W."/>
            <person name="Cichocki N."/>
            <person name="Veneault-Fourrey C."/>
            <person name="LaButti K."/>
            <person name="Lindquist E.A."/>
            <person name="Lipzen A."/>
            <person name="Lundell T."/>
            <person name="Morin E."/>
            <person name="Murat C."/>
            <person name="Riley R."/>
            <person name="Ohm R."/>
            <person name="Sun H."/>
            <person name="Tunlid A."/>
            <person name="Henrissat B."/>
            <person name="Grigoriev I.V."/>
            <person name="Hibbett D.S."/>
            <person name="Martin F."/>
        </authorList>
    </citation>
    <scope>NUCLEOTIDE SEQUENCE [LARGE SCALE GENOMIC DNA]</scope>
    <source>
        <strain evidence="1 2">Koide BX008</strain>
    </source>
</reference>
<gene>
    <name evidence="1" type="ORF">M378DRAFT_236678</name>
</gene>
<keyword evidence="2" id="KW-1185">Reference proteome</keyword>